<dbReference type="NCBIfam" id="NF004064">
    <property type="entry name" value="PRK05578.1"/>
    <property type="match status" value="1"/>
</dbReference>
<dbReference type="GO" id="GO:0005829">
    <property type="term" value="C:cytosol"/>
    <property type="evidence" value="ECO:0007669"/>
    <property type="project" value="TreeGrafter"/>
</dbReference>
<dbReference type="FunFam" id="3.40.140.10:FF:000008">
    <property type="entry name" value="Cytidine deaminase"/>
    <property type="match status" value="1"/>
</dbReference>
<keyword evidence="7 12" id="KW-0862">Zinc</keyword>
<dbReference type="GO" id="GO:0055086">
    <property type="term" value="P:nucleobase-containing small molecule metabolic process"/>
    <property type="evidence" value="ECO:0007669"/>
    <property type="project" value="UniProtKB-ARBA"/>
</dbReference>
<dbReference type="HOGENOM" id="CLU_097262_2_2_1"/>
<evidence type="ECO:0000256" key="11">
    <source>
        <dbReference type="PIRSR" id="PIRSR606262-2"/>
    </source>
</evidence>
<dbReference type="SUPFAM" id="SSF53927">
    <property type="entry name" value="Cytidine deaminase-like"/>
    <property type="match status" value="1"/>
</dbReference>
<dbReference type="Gene3D" id="3.40.140.10">
    <property type="entry name" value="Cytidine Deaminase, domain 2"/>
    <property type="match status" value="1"/>
</dbReference>
<dbReference type="GO" id="GO:0042802">
    <property type="term" value="F:identical protein binding"/>
    <property type="evidence" value="ECO:0007669"/>
    <property type="project" value="UniProtKB-ARBA"/>
</dbReference>
<dbReference type="InterPro" id="IPR016192">
    <property type="entry name" value="APOBEC/CMP_deaminase_Zn-bd"/>
</dbReference>
<evidence type="ECO:0000256" key="3">
    <source>
        <dbReference type="ARBA" id="ARBA00006576"/>
    </source>
</evidence>
<feature type="domain" description="CMP/dCMP-type deaminase" evidence="14">
    <location>
        <begin position="14"/>
        <end position="141"/>
    </location>
</feature>
<evidence type="ECO:0000256" key="7">
    <source>
        <dbReference type="ARBA" id="ARBA00022833"/>
    </source>
</evidence>
<evidence type="ECO:0000256" key="12">
    <source>
        <dbReference type="PIRSR" id="PIRSR606262-3"/>
    </source>
</evidence>
<dbReference type="CDD" id="cd01283">
    <property type="entry name" value="cytidine_deaminase"/>
    <property type="match status" value="1"/>
</dbReference>
<dbReference type="GO" id="GO:0004126">
    <property type="term" value="F:cytidine deaminase activity"/>
    <property type="evidence" value="ECO:0007669"/>
    <property type="project" value="UniProtKB-UniRule"/>
</dbReference>
<gene>
    <name evidence="15" type="primary">Piso0_001650</name>
    <name evidence="15" type="ORF">GNLVRS01_PISO0E09684g</name>
</gene>
<dbReference type="Pfam" id="PF00383">
    <property type="entry name" value="dCMP_cyt_deam_1"/>
    <property type="match status" value="1"/>
</dbReference>
<dbReference type="InterPro" id="IPR050202">
    <property type="entry name" value="Cyt/Deoxycyt_deaminase"/>
</dbReference>
<evidence type="ECO:0000256" key="2">
    <source>
        <dbReference type="ARBA" id="ARBA00003949"/>
    </source>
</evidence>
<evidence type="ECO:0000256" key="8">
    <source>
        <dbReference type="ARBA" id="ARBA00032005"/>
    </source>
</evidence>
<reference evidence="15 16" key="1">
    <citation type="journal article" date="2012" name="G3 (Bethesda)">
        <title>Pichia sorbitophila, an interspecies yeast hybrid reveals early steps of genome resolution following polyploidization.</title>
        <authorList>
            <person name="Leh Louis V."/>
            <person name="Despons L."/>
            <person name="Friedrich A."/>
            <person name="Martin T."/>
            <person name="Durrens P."/>
            <person name="Casaregola S."/>
            <person name="Neuveglise C."/>
            <person name="Fairhead C."/>
            <person name="Marck C."/>
            <person name="Cruz J.A."/>
            <person name="Straub M.L."/>
            <person name="Kugler V."/>
            <person name="Sacerdot C."/>
            <person name="Uzunov Z."/>
            <person name="Thierry A."/>
            <person name="Weiss S."/>
            <person name="Bleykasten C."/>
            <person name="De Montigny J."/>
            <person name="Jacques N."/>
            <person name="Jung P."/>
            <person name="Lemaire M."/>
            <person name="Mallet S."/>
            <person name="Morel G."/>
            <person name="Richard G.F."/>
            <person name="Sarkar A."/>
            <person name="Savel G."/>
            <person name="Schacherer J."/>
            <person name="Seret M.L."/>
            <person name="Talla E."/>
            <person name="Samson G."/>
            <person name="Jubin C."/>
            <person name="Poulain J."/>
            <person name="Vacherie B."/>
            <person name="Barbe V."/>
            <person name="Pelletier E."/>
            <person name="Sherman D.J."/>
            <person name="Westhof E."/>
            <person name="Weissenbach J."/>
            <person name="Baret P.V."/>
            <person name="Wincker P."/>
            <person name="Gaillardin C."/>
            <person name="Dujon B."/>
            <person name="Souciet J.L."/>
        </authorList>
    </citation>
    <scope>NUCLEOTIDE SEQUENCE [LARGE SCALE GENOMIC DNA]</scope>
    <source>
        <strain evidence="16">ATCC MYA-4447 / BCRC 22081 / CBS 7064 / NBRC 10061 / NRRL Y-12695</strain>
    </source>
</reference>
<dbReference type="GO" id="GO:0008270">
    <property type="term" value="F:zinc ion binding"/>
    <property type="evidence" value="ECO:0007669"/>
    <property type="project" value="UniProtKB-UniRule"/>
</dbReference>
<dbReference type="AlphaFoldDB" id="G8YNQ6"/>
<dbReference type="InterPro" id="IPR006262">
    <property type="entry name" value="Cyt_deam_tetra"/>
</dbReference>
<sequence length="145" mass="15884">MVAINSDHKELTDEQFAGLREKCLKAREKSYSPYSKFRVGCALITTTGETFTGTNVENASYGAGICAERCAITKAVSDGFSKFLVLAVCGDTEDTISPCGICRQFIREFGPKLPIFMFNKDGSKFIKVYLQDLLPLSFGPESLGN</sequence>
<dbReference type="InterPro" id="IPR016193">
    <property type="entry name" value="Cytidine_deaminase-like"/>
</dbReference>
<evidence type="ECO:0000256" key="9">
    <source>
        <dbReference type="ARBA" id="ARBA00049558"/>
    </source>
</evidence>
<dbReference type="OrthoDB" id="414540at2759"/>
<dbReference type="NCBIfam" id="TIGR01354">
    <property type="entry name" value="cyt_deam_tetra"/>
    <property type="match status" value="1"/>
</dbReference>
<keyword evidence="5 12" id="KW-0479">Metal-binding</keyword>
<dbReference type="Proteomes" id="UP000005222">
    <property type="component" value="Chromosome E"/>
</dbReference>
<dbReference type="OMA" id="IEIYFMG"/>
<dbReference type="PANTHER" id="PTHR11644:SF2">
    <property type="entry name" value="CYTIDINE DEAMINASE"/>
    <property type="match status" value="1"/>
</dbReference>
<name>G8YNQ6_PICSO</name>
<dbReference type="PROSITE" id="PS00903">
    <property type="entry name" value="CYT_DCMP_DEAMINASES_1"/>
    <property type="match status" value="1"/>
</dbReference>
<feature type="binding site" evidence="12">
    <location>
        <position position="99"/>
    </location>
    <ligand>
        <name>Zn(2+)</name>
        <dbReference type="ChEBI" id="CHEBI:29105"/>
        <note>catalytic</note>
    </ligand>
</feature>
<evidence type="ECO:0000313" key="16">
    <source>
        <dbReference type="Proteomes" id="UP000005222"/>
    </source>
</evidence>
<evidence type="ECO:0000256" key="1">
    <source>
        <dbReference type="ARBA" id="ARBA00001947"/>
    </source>
</evidence>
<keyword evidence="6 13" id="KW-0378">Hydrolase</keyword>
<comment type="catalytic activity">
    <reaction evidence="9 13">
        <text>cytidine + H2O + H(+) = uridine + NH4(+)</text>
        <dbReference type="Rhea" id="RHEA:16069"/>
        <dbReference type="ChEBI" id="CHEBI:15377"/>
        <dbReference type="ChEBI" id="CHEBI:15378"/>
        <dbReference type="ChEBI" id="CHEBI:16704"/>
        <dbReference type="ChEBI" id="CHEBI:17562"/>
        <dbReference type="ChEBI" id="CHEBI:28938"/>
        <dbReference type="EC" id="3.5.4.5"/>
    </reaction>
</comment>
<keyword evidence="16" id="KW-1185">Reference proteome</keyword>
<proteinExistence type="inferred from homology"/>
<comment type="cofactor">
    <cofactor evidence="1 12 13">
        <name>Zn(2+)</name>
        <dbReference type="ChEBI" id="CHEBI:29105"/>
    </cofactor>
</comment>
<evidence type="ECO:0000256" key="5">
    <source>
        <dbReference type="ARBA" id="ARBA00022723"/>
    </source>
</evidence>
<dbReference type="STRING" id="559304.G8YNQ6"/>
<comment type="function">
    <text evidence="2 13">This enzyme scavenges exogenous and endogenous cytidine and 2'-deoxycytidine for UMP synthesis.</text>
</comment>
<dbReference type="eggNOG" id="KOG0833">
    <property type="taxonomic scope" value="Eukaryota"/>
</dbReference>
<evidence type="ECO:0000313" key="15">
    <source>
        <dbReference type="EMBL" id="CCE79574.1"/>
    </source>
</evidence>
<comment type="catalytic activity">
    <reaction evidence="13">
        <text>2'-deoxycytidine + H2O + H(+) = 2'-deoxyuridine + NH4(+)</text>
        <dbReference type="Rhea" id="RHEA:13433"/>
        <dbReference type="ChEBI" id="CHEBI:15377"/>
        <dbReference type="ChEBI" id="CHEBI:15378"/>
        <dbReference type="ChEBI" id="CHEBI:15698"/>
        <dbReference type="ChEBI" id="CHEBI:16450"/>
        <dbReference type="ChEBI" id="CHEBI:28938"/>
        <dbReference type="EC" id="3.5.4.5"/>
    </reaction>
</comment>
<accession>G8YNQ6</accession>
<organism evidence="15 16">
    <name type="scientific">Pichia sorbitophila (strain ATCC MYA-4447 / BCRC 22081 / CBS 7064 / NBRC 10061 / NRRL Y-12695)</name>
    <name type="common">Hybrid yeast</name>
    <dbReference type="NCBI Taxonomy" id="559304"/>
    <lineage>
        <taxon>Eukaryota</taxon>
        <taxon>Fungi</taxon>
        <taxon>Dikarya</taxon>
        <taxon>Ascomycota</taxon>
        <taxon>Saccharomycotina</taxon>
        <taxon>Pichiomycetes</taxon>
        <taxon>Debaryomycetaceae</taxon>
        <taxon>Millerozyma</taxon>
    </lineage>
</organism>
<evidence type="ECO:0000256" key="4">
    <source>
        <dbReference type="ARBA" id="ARBA00012783"/>
    </source>
</evidence>
<feature type="binding site" evidence="12">
    <location>
        <position position="66"/>
    </location>
    <ligand>
        <name>Zn(2+)</name>
        <dbReference type="ChEBI" id="CHEBI:29105"/>
        <note>catalytic</note>
    </ligand>
</feature>
<dbReference type="PROSITE" id="PS51747">
    <property type="entry name" value="CYT_DCMP_DEAMINASES_2"/>
    <property type="match status" value="1"/>
</dbReference>
<dbReference type="EC" id="3.5.4.5" evidence="4 13"/>
<evidence type="ECO:0000259" key="14">
    <source>
        <dbReference type="PROSITE" id="PS51747"/>
    </source>
</evidence>
<dbReference type="FunCoup" id="G8YNQ6">
    <property type="interactions" value="267"/>
</dbReference>
<dbReference type="InterPro" id="IPR002125">
    <property type="entry name" value="CMP_dCMP_dom"/>
</dbReference>
<evidence type="ECO:0000256" key="6">
    <source>
        <dbReference type="ARBA" id="ARBA00022801"/>
    </source>
</evidence>
<feature type="active site" description="Proton donor" evidence="10">
    <location>
        <position position="68"/>
    </location>
</feature>
<comment type="similarity">
    <text evidence="3 13">Belongs to the cytidine and deoxycytidylate deaminase family.</text>
</comment>
<dbReference type="PANTHER" id="PTHR11644">
    <property type="entry name" value="CYTIDINE DEAMINASE"/>
    <property type="match status" value="1"/>
</dbReference>
<evidence type="ECO:0000256" key="13">
    <source>
        <dbReference type="RuleBase" id="RU364006"/>
    </source>
</evidence>
<dbReference type="EMBL" id="FO082055">
    <property type="protein sequence ID" value="CCE79574.1"/>
    <property type="molecule type" value="Genomic_DNA"/>
</dbReference>
<feature type="binding site" evidence="11">
    <location>
        <begin position="55"/>
        <end position="61"/>
    </location>
    <ligand>
        <name>substrate</name>
    </ligand>
</feature>
<dbReference type="InParanoid" id="G8YNQ6"/>
<evidence type="ECO:0000256" key="10">
    <source>
        <dbReference type="PIRSR" id="PIRSR606262-1"/>
    </source>
</evidence>
<dbReference type="GO" id="GO:0072527">
    <property type="term" value="P:pyrimidine-containing compound metabolic process"/>
    <property type="evidence" value="ECO:0007669"/>
    <property type="project" value="UniProtKB-ARBA"/>
</dbReference>
<feature type="binding site" evidence="12">
    <location>
        <position position="102"/>
    </location>
    <ligand>
        <name>Zn(2+)</name>
        <dbReference type="ChEBI" id="CHEBI:29105"/>
        <note>catalytic</note>
    </ligand>
</feature>
<protein>
    <recommendedName>
        <fullName evidence="4 13">Cytidine deaminase</fullName>
        <ecNumber evidence="4 13">3.5.4.5</ecNumber>
    </recommendedName>
    <alternativeName>
        <fullName evidence="8 13">Cytidine aminohydrolase</fullName>
    </alternativeName>
</protein>